<comment type="caution">
    <text evidence="2">The sequence shown here is derived from an EMBL/GenBank/DDBJ whole genome shotgun (WGS) entry which is preliminary data.</text>
</comment>
<evidence type="ECO:0000259" key="1">
    <source>
        <dbReference type="SMART" id="SM00953"/>
    </source>
</evidence>
<dbReference type="Proteomes" id="UP000006322">
    <property type="component" value="Unassembled WGS sequence"/>
</dbReference>
<dbReference type="EMBL" id="BAER01000056">
    <property type="protein sequence ID" value="GAC33297.1"/>
    <property type="molecule type" value="Genomic_DNA"/>
</dbReference>
<gene>
    <name evidence="2" type="ORF">GPLA_2392</name>
</gene>
<dbReference type="AlphaFoldDB" id="K6ZSQ0"/>
<accession>K6ZSQ0</accession>
<dbReference type="SMART" id="SM00953">
    <property type="entry name" value="RES"/>
    <property type="match status" value="1"/>
</dbReference>
<organism evidence="2 3">
    <name type="scientific">Paraglaciecola polaris LMG 21857</name>
    <dbReference type="NCBI Taxonomy" id="1129793"/>
    <lineage>
        <taxon>Bacteria</taxon>
        <taxon>Pseudomonadati</taxon>
        <taxon>Pseudomonadota</taxon>
        <taxon>Gammaproteobacteria</taxon>
        <taxon>Alteromonadales</taxon>
        <taxon>Alteromonadaceae</taxon>
        <taxon>Paraglaciecola</taxon>
    </lineage>
</organism>
<name>K6ZSQ0_9ALTE</name>
<feature type="domain" description="RES" evidence="1">
    <location>
        <begin position="70"/>
        <end position="205"/>
    </location>
</feature>
<dbReference type="OrthoDB" id="9799238at2"/>
<dbReference type="Pfam" id="PF08808">
    <property type="entry name" value="RES"/>
    <property type="match status" value="1"/>
</dbReference>
<evidence type="ECO:0000313" key="3">
    <source>
        <dbReference type="Proteomes" id="UP000006322"/>
    </source>
</evidence>
<proteinExistence type="predicted"/>
<dbReference type="InterPro" id="IPR014914">
    <property type="entry name" value="RES_dom"/>
</dbReference>
<keyword evidence="3" id="KW-1185">Reference proteome</keyword>
<dbReference type="STRING" id="1129793.GPLA_2392"/>
<evidence type="ECO:0000313" key="2">
    <source>
        <dbReference type="EMBL" id="GAC33297.1"/>
    </source>
</evidence>
<sequence>MTPREVISSAGGRRQYSKEVYRIVETQAGSAADFLVDDLEEQSVLESIIDDFKPPAAIVSSEYHYLISTPFRYPPLKHGSRFGSRAQSSFYYASEEIQTCLAESAYYRFAFFEGMSEPYPHKVRSNHQLFSVATMTANGLDLTRVSEKLVSDTLQSKTDYQLPQNLGAAARAEGYELIRFYSARLQAGINVAIDNVDVIISTTPTNITAVKCETFSVDGIISMSLPKSFPLTFRRAQFLVNGHFPYPPK</sequence>
<dbReference type="RefSeq" id="WP_007105076.1">
    <property type="nucleotide sequence ID" value="NZ_BAER01000056.1"/>
</dbReference>
<reference evidence="3" key="1">
    <citation type="journal article" date="2014" name="Environ. Microbiol.">
        <title>Comparative genomics of the marine bacterial genus Glaciecola reveals the high degree of genomic diversity and genomic characteristic for cold adaptation.</title>
        <authorList>
            <person name="Qin Q.L."/>
            <person name="Xie B.B."/>
            <person name="Yu Y."/>
            <person name="Shu Y.L."/>
            <person name="Rong J.C."/>
            <person name="Zhang Y.J."/>
            <person name="Zhao D.L."/>
            <person name="Chen X.L."/>
            <person name="Zhang X.Y."/>
            <person name="Chen B."/>
            <person name="Zhou B.C."/>
            <person name="Zhang Y.Z."/>
        </authorList>
    </citation>
    <scope>NUCLEOTIDE SEQUENCE [LARGE SCALE GENOMIC DNA]</scope>
    <source>
        <strain evidence="3">LMG 21857</strain>
    </source>
</reference>
<protein>
    <recommendedName>
        <fullName evidence="1">RES domain-containing protein</fullName>
    </recommendedName>
</protein>